<keyword evidence="3 4" id="KW-0235">DNA replication</keyword>
<dbReference type="AlphaFoldDB" id="A0A2R6AKL3"/>
<comment type="similarity">
    <text evidence="1 3 4">Belongs to the PCNA family.</text>
</comment>
<comment type="function">
    <text evidence="5">Sliding clamp subunit. Responsible for tethering the catalytic subunit of DNA polymerase to DNA during high-speed replication.</text>
</comment>
<dbReference type="GO" id="GO:0003677">
    <property type="term" value="F:DNA binding"/>
    <property type="evidence" value="ECO:0007669"/>
    <property type="project" value="UniProtKB-UniRule"/>
</dbReference>
<dbReference type="EMBL" id="NEXD01000001">
    <property type="protein sequence ID" value="PSN86906.1"/>
    <property type="molecule type" value="Genomic_DNA"/>
</dbReference>
<feature type="domain" description="Proliferating cell nuclear antigen PCNA N-terminal" evidence="6">
    <location>
        <begin position="6"/>
        <end position="110"/>
    </location>
</feature>
<evidence type="ECO:0000256" key="2">
    <source>
        <dbReference type="ARBA" id="ARBA00023125"/>
    </source>
</evidence>
<dbReference type="InterPro" id="IPR046938">
    <property type="entry name" value="DNA_clamp_sf"/>
</dbReference>
<dbReference type="InterPro" id="IPR000730">
    <property type="entry name" value="Pr_cel_nuc_antig"/>
</dbReference>
<evidence type="ECO:0000313" key="8">
    <source>
        <dbReference type="EMBL" id="PSN86906.1"/>
    </source>
</evidence>
<dbReference type="PANTHER" id="PTHR11352">
    <property type="entry name" value="PROLIFERATING CELL NUCLEAR ANTIGEN"/>
    <property type="match status" value="1"/>
</dbReference>
<evidence type="ECO:0000256" key="4">
    <source>
        <dbReference type="RuleBase" id="RU003671"/>
    </source>
</evidence>
<dbReference type="Gene3D" id="3.70.10.10">
    <property type="match status" value="1"/>
</dbReference>
<dbReference type="GO" id="GO:0006275">
    <property type="term" value="P:regulation of DNA replication"/>
    <property type="evidence" value="ECO:0007669"/>
    <property type="project" value="UniProtKB-UniRule"/>
</dbReference>
<dbReference type="HAMAP" id="MF_00317">
    <property type="entry name" value="DNApol_clamp_arch"/>
    <property type="match status" value="1"/>
</dbReference>
<dbReference type="InterPro" id="IPR022648">
    <property type="entry name" value="Pr_cel_nuc_antig_N"/>
</dbReference>
<dbReference type="PANTHER" id="PTHR11352:SF0">
    <property type="entry name" value="PROLIFERATING CELL NUCLEAR ANTIGEN"/>
    <property type="match status" value="1"/>
</dbReference>
<evidence type="ECO:0000256" key="3">
    <source>
        <dbReference type="HAMAP-Rule" id="MF_00317"/>
    </source>
</evidence>
<dbReference type="GO" id="GO:0006272">
    <property type="term" value="P:leading strand elongation"/>
    <property type="evidence" value="ECO:0007669"/>
    <property type="project" value="TreeGrafter"/>
</dbReference>
<accession>A0A2R6AKL3</accession>
<evidence type="ECO:0000259" key="6">
    <source>
        <dbReference type="Pfam" id="PF00705"/>
    </source>
</evidence>
<evidence type="ECO:0000256" key="1">
    <source>
        <dbReference type="ARBA" id="ARBA00010462"/>
    </source>
</evidence>
<dbReference type="Pfam" id="PF00705">
    <property type="entry name" value="PCNA_N"/>
    <property type="match status" value="1"/>
</dbReference>
<feature type="domain" description="Proliferating cell nuclear antigen PCNA C-terminal" evidence="7">
    <location>
        <begin position="147"/>
        <end position="251"/>
    </location>
</feature>
<dbReference type="CDD" id="cd00577">
    <property type="entry name" value="PCNA"/>
    <property type="match status" value="1"/>
</dbReference>
<dbReference type="InterPro" id="IPR022649">
    <property type="entry name" value="Pr_cel_nuc_antig_C"/>
</dbReference>
<sequence>MAITLIEAIFPEAKGWSTVFTGVAKIVDEILLTFKKDGVHARAMDSAHLAMVDLFIPSDAFETYTVMEETNLGIRLDDINNVLKRASKNDKLSISYEEKSNVLSLKFIGQIKREFLINLIELSENTPAMPKLPIEVNAVIIPTALKEAIKDIGTISDYAIFEAEKNVFYIKAKSSRGSVSLEFTKESGYLLEYEIKGDKKVKASYGIKYLEYLTSVADDAVSATLGFSTNAPLKLDYKIPNDVQLTFLLAPRGDEE</sequence>
<protein>
    <recommendedName>
        <fullName evidence="3">DNA polymerase sliding clamp</fullName>
    </recommendedName>
    <alternativeName>
        <fullName evidence="3">Proliferating cell nuclear antigen homolog</fullName>
        <shortName evidence="3">PCNA</shortName>
    </alternativeName>
</protein>
<dbReference type="GO" id="GO:0030337">
    <property type="term" value="F:DNA polymerase processivity factor activity"/>
    <property type="evidence" value="ECO:0007669"/>
    <property type="project" value="UniProtKB-UniRule"/>
</dbReference>
<organism evidence="8 9">
    <name type="scientific">Candidatus Marsarchaeota G1 archaeon BE_D</name>
    <dbReference type="NCBI Taxonomy" id="1978156"/>
    <lineage>
        <taxon>Archaea</taxon>
        <taxon>Candidatus Marsarchaeota</taxon>
        <taxon>Candidatus Marsarchaeota group 1</taxon>
    </lineage>
</organism>
<comment type="caution">
    <text evidence="8">The sequence shown here is derived from an EMBL/GenBank/DDBJ whole genome shotgun (WGS) entry which is preliminary data.</text>
</comment>
<dbReference type="SUPFAM" id="SSF55979">
    <property type="entry name" value="DNA clamp"/>
    <property type="match status" value="2"/>
</dbReference>
<comment type="function">
    <text evidence="3">Sliding clamp subunit that acts as a moving platform for DNA processing. Responsible for tethering the catalytic subunit of DNA polymerase and other proteins to DNA during high-speed replication.</text>
</comment>
<dbReference type="PRINTS" id="PR00339">
    <property type="entry name" value="PCNACYCLIN"/>
</dbReference>
<keyword evidence="2 3" id="KW-0238">DNA-binding</keyword>
<evidence type="ECO:0000259" key="7">
    <source>
        <dbReference type="Pfam" id="PF02747"/>
    </source>
</evidence>
<name>A0A2R6AKL3_9ARCH</name>
<evidence type="ECO:0000313" key="9">
    <source>
        <dbReference type="Proteomes" id="UP000240569"/>
    </source>
</evidence>
<gene>
    <name evidence="3" type="primary">pcn</name>
    <name evidence="8" type="ORF">B9Q02_00430</name>
</gene>
<reference evidence="8 9" key="1">
    <citation type="submission" date="2017-04" db="EMBL/GenBank/DDBJ databases">
        <title>Novel microbial lineages endemic to geothermal iron-oxide mats fill important gaps in the evolutionary history of Archaea.</title>
        <authorList>
            <person name="Jay Z.J."/>
            <person name="Beam J.P."/>
            <person name="Dlakic M."/>
            <person name="Rusch D.B."/>
            <person name="Kozubal M.A."/>
            <person name="Inskeep W.P."/>
        </authorList>
    </citation>
    <scope>NUCLEOTIDE SEQUENCE [LARGE SCALE GENOMIC DNA]</scope>
    <source>
        <strain evidence="8">BE_D</strain>
    </source>
</reference>
<dbReference type="Pfam" id="PF02747">
    <property type="entry name" value="PCNA_C"/>
    <property type="match status" value="1"/>
</dbReference>
<dbReference type="Proteomes" id="UP000240569">
    <property type="component" value="Unassembled WGS sequence"/>
</dbReference>
<proteinExistence type="inferred from homology"/>
<comment type="subunit">
    <text evidence="3">Homotrimer. The subunits circularize to form a toroid; DNA passes through its center. Replication factor C (RFC) is required to load the toroid on the DNA.</text>
</comment>
<evidence type="ECO:0000256" key="5">
    <source>
        <dbReference type="RuleBase" id="RU003673"/>
    </source>
</evidence>